<feature type="non-terminal residue" evidence="2">
    <location>
        <position position="1"/>
    </location>
</feature>
<dbReference type="EMBL" id="MNPL01004587">
    <property type="protein sequence ID" value="OQR76634.1"/>
    <property type="molecule type" value="Genomic_DNA"/>
</dbReference>
<protein>
    <submittedName>
        <fullName evidence="2">Uncharacterized protein</fullName>
    </submittedName>
</protein>
<sequence length="104" mass="12107">KASEEYFVSPTIMCCAQRRRKTEAYEAMFRNIASETRKKEFQQLRELTRHQALNQLLVSERPVLSMEPAPRGDTKNDRESAQLRRTDAFPSPAPQKRFTLGFCL</sequence>
<gene>
    <name evidence="2" type="ORF">BIW11_07656</name>
</gene>
<proteinExistence type="predicted"/>
<dbReference type="AlphaFoldDB" id="A0A1V9XT00"/>
<feature type="compositionally biased region" description="Basic and acidic residues" evidence="1">
    <location>
        <begin position="70"/>
        <end position="87"/>
    </location>
</feature>
<keyword evidence="3" id="KW-1185">Reference proteome</keyword>
<name>A0A1V9XT00_9ACAR</name>
<dbReference type="InParanoid" id="A0A1V9XT00"/>
<evidence type="ECO:0000313" key="3">
    <source>
        <dbReference type="Proteomes" id="UP000192247"/>
    </source>
</evidence>
<dbReference type="Proteomes" id="UP000192247">
    <property type="component" value="Unassembled WGS sequence"/>
</dbReference>
<evidence type="ECO:0000313" key="2">
    <source>
        <dbReference type="EMBL" id="OQR76634.1"/>
    </source>
</evidence>
<organism evidence="2 3">
    <name type="scientific">Tropilaelaps mercedesae</name>
    <dbReference type="NCBI Taxonomy" id="418985"/>
    <lineage>
        <taxon>Eukaryota</taxon>
        <taxon>Metazoa</taxon>
        <taxon>Ecdysozoa</taxon>
        <taxon>Arthropoda</taxon>
        <taxon>Chelicerata</taxon>
        <taxon>Arachnida</taxon>
        <taxon>Acari</taxon>
        <taxon>Parasitiformes</taxon>
        <taxon>Mesostigmata</taxon>
        <taxon>Gamasina</taxon>
        <taxon>Dermanyssoidea</taxon>
        <taxon>Laelapidae</taxon>
        <taxon>Tropilaelaps</taxon>
    </lineage>
</organism>
<evidence type="ECO:0000256" key="1">
    <source>
        <dbReference type="SAM" id="MobiDB-lite"/>
    </source>
</evidence>
<feature type="region of interest" description="Disordered" evidence="1">
    <location>
        <begin position="59"/>
        <end position="93"/>
    </location>
</feature>
<accession>A0A1V9XT00</accession>
<comment type="caution">
    <text evidence="2">The sequence shown here is derived from an EMBL/GenBank/DDBJ whole genome shotgun (WGS) entry which is preliminary data.</text>
</comment>
<reference evidence="2 3" key="1">
    <citation type="journal article" date="2017" name="Gigascience">
        <title>Draft genome of the honey bee ectoparasitic mite, Tropilaelaps mercedesae, is shaped by the parasitic life history.</title>
        <authorList>
            <person name="Dong X."/>
            <person name="Armstrong S.D."/>
            <person name="Xia D."/>
            <person name="Makepeace B.L."/>
            <person name="Darby A.C."/>
            <person name="Kadowaki T."/>
        </authorList>
    </citation>
    <scope>NUCLEOTIDE SEQUENCE [LARGE SCALE GENOMIC DNA]</scope>
    <source>
        <strain evidence="2">Wuxi-XJTLU</strain>
    </source>
</reference>